<sequence length="175" mass="20006">MIMAICSLFSVGDSLPSVKKETEKVIREKFKLLPRFEGIIPPDVRGSRDYQLLADIQLENALINKPSDALFVVAITPYDLYSNGLNFVFGIAYPFRGCIVSYARLYSDNEELFLSRVRKEVTHEMGHVFGLSHCPNPKCVMHFSNSLYDTDYKEEEFCSNCKKKLYLSMKNLGLI</sequence>
<evidence type="ECO:0000256" key="4">
    <source>
        <dbReference type="ARBA" id="ARBA00022801"/>
    </source>
</evidence>
<dbReference type="Pfam" id="PF07998">
    <property type="entry name" value="Peptidase_M54"/>
    <property type="match status" value="1"/>
</dbReference>
<dbReference type="InterPro" id="IPR024079">
    <property type="entry name" value="MetalloPept_cat_dom_sf"/>
</dbReference>
<keyword evidence="2" id="KW-0645">Protease</keyword>
<evidence type="ECO:0000313" key="7">
    <source>
        <dbReference type="EMBL" id="CAB3287074.1"/>
    </source>
</evidence>
<evidence type="ECO:0000256" key="3">
    <source>
        <dbReference type="ARBA" id="ARBA00022723"/>
    </source>
</evidence>
<keyword evidence="4" id="KW-0378">Hydrolase</keyword>
<dbReference type="KEGG" id="mesg:MLAUSG7_0012"/>
<protein>
    <submittedName>
        <fullName evidence="7">Peptidase zinc-dependent</fullName>
    </submittedName>
</protein>
<dbReference type="GO" id="GO:0008237">
    <property type="term" value="F:metallopeptidase activity"/>
    <property type="evidence" value="ECO:0007669"/>
    <property type="project" value="UniProtKB-KW"/>
</dbReference>
<dbReference type="InterPro" id="IPR012091">
    <property type="entry name" value="Pept_M54_archaemetzncn_arc/bac"/>
</dbReference>
<keyword evidence="5" id="KW-0862">Zinc</keyword>
<dbReference type="SUPFAM" id="SSF55486">
    <property type="entry name" value="Metalloproteases ('zincins'), catalytic domain"/>
    <property type="match status" value="1"/>
</dbReference>
<evidence type="ECO:0000256" key="5">
    <source>
        <dbReference type="ARBA" id="ARBA00022833"/>
    </source>
</evidence>
<name>A0A8D6PRC5_9EURY</name>
<evidence type="ECO:0000256" key="2">
    <source>
        <dbReference type="ARBA" id="ARBA00022670"/>
    </source>
</evidence>
<dbReference type="Proteomes" id="UP000679213">
    <property type="component" value="Chromosome I"/>
</dbReference>
<accession>A0A8D6PRC5</accession>
<evidence type="ECO:0000256" key="1">
    <source>
        <dbReference type="ARBA" id="ARBA00001947"/>
    </source>
</evidence>
<dbReference type="Gene3D" id="3.40.390.10">
    <property type="entry name" value="Collagenase (Catalytic Domain)"/>
    <property type="match status" value="1"/>
</dbReference>
<dbReference type="PANTHER" id="PTHR15910:SF1">
    <property type="entry name" value="ARCHAEMETZINCIN-2"/>
    <property type="match status" value="1"/>
</dbReference>
<dbReference type="NCBIfam" id="NF033823">
    <property type="entry name" value="archmetzin"/>
    <property type="match status" value="1"/>
</dbReference>
<keyword evidence="3" id="KW-0479">Metal-binding</keyword>
<dbReference type="InterPro" id="IPR012962">
    <property type="entry name" value="Pept_M54_archaemetzincn"/>
</dbReference>
<comment type="cofactor">
    <cofactor evidence="1">
        <name>Zn(2+)</name>
        <dbReference type="ChEBI" id="CHEBI:29105"/>
    </cofactor>
</comment>
<dbReference type="GO" id="GO:0006508">
    <property type="term" value="P:proteolysis"/>
    <property type="evidence" value="ECO:0007669"/>
    <property type="project" value="UniProtKB-KW"/>
</dbReference>
<dbReference type="AlphaFoldDB" id="A0A8D6PRC5"/>
<dbReference type="EMBL" id="LR792632">
    <property type="protein sequence ID" value="CAB3287074.1"/>
    <property type="molecule type" value="Genomic_DNA"/>
</dbReference>
<evidence type="ECO:0000313" key="8">
    <source>
        <dbReference type="Proteomes" id="UP000679213"/>
    </source>
</evidence>
<evidence type="ECO:0000256" key="6">
    <source>
        <dbReference type="ARBA" id="ARBA00023049"/>
    </source>
</evidence>
<keyword evidence="8" id="KW-1185">Reference proteome</keyword>
<organism evidence="7 8">
    <name type="scientific">Methanocaldococcus lauensis</name>
    <dbReference type="NCBI Taxonomy" id="2546128"/>
    <lineage>
        <taxon>Archaea</taxon>
        <taxon>Methanobacteriati</taxon>
        <taxon>Methanobacteriota</taxon>
        <taxon>Methanomada group</taxon>
        <taxon>Methanococci</taxon>
        <taxon>Methanococcales</taxon>
        <taxon>Methanocaldococcaceae</taxon>
        <taxon>Methanocaldococcus</taxon>
    </lineage>
</organism>
<dbReference type="GO" id="GO:0008270">
    <property type="term" value="F:zinc ion binding"/>
    <property type="evidence" value="ECO:0007669"/>
    <property type="project" value="InterPro"/>
</dbReference>
<gene>
    <name evidence="7" type="ORF">MLAUSG7_0012</name>
</gene>
<proteinExistence type="predicted"/>
<dbReference type="PANTHER" id="PTHR15910">
    <property type="entry name" value="ARCHAEMETZINCIN"/>
    <property type="match status" value="1"/>
</dbReference>
<keyword evidence="6" id="KW-0482">Metalloprotease</keyword>
<dbReference type="CDD" id="cd11375">
    <property type="entry name" value="Peptidase_M54"/>
    <property type="match status" value="1"/>
</dbReference>
<reference evidence="7 8" key="1">
    <citation type="submission" date="2020-04" db="EMBL/GenBank/DDBJ databases">
        <authorList>
            <consortium name="Genoscope - CEA"/>
            <person name="William W."/>
        </authorList>
    </citation>
    <scope>NUCLEOTIDE SEQUENCE [LARGE SCALE GENOMIC DNA]</scope>
    <source>
        <strain evidence="7 8">SG7</strain>
    </source>
</reference>